<sequence length="697" mass="80690">MKSPYLPRGPRLKFIYIVCAICGLFILFSFHNNRGFISSIQNDIPLDGNEVYFKYHDTMISLQKEIPDIRGIDKASTHYNDMFKNRDVNSILSLDFDKRCKLFFRNMSNWDTNLNFETTDQEIEEYIRENEIELRKKFRGSDGDEEEFKEYAKSKYRSKKKLAIEESMVDFLASSRIFNKCYITNDNKTQTKRIKQVLKHQKSKIPKVKLSSVDVGRSFDPKTAERLIYPWLSFQSPIYERWDGFIVDQMTKKYNNKHTFLKNFKNACHGKGITLSIANKHVEDTISLIRLLRALNNKLPIQIIYNGDIAPENKLRLIKAARDKVTKYPKSFPKIRSILEYRNGGPLKQEIWFVNIKPAIHDSYRDQFTGFSNKLLATLFNSFQEFILIDADTIMLQPPEYFFDLLGYKSTGAFFFKDRGISINRRSMGDSILFKKLSPSIVDTIMFDIPVITNHTLHREFFQGINHYMESGLVLLNRDIHFNSILLMIQVTFLSPVTGIVYGDKELFWLGLVLNGDESYSFNDLFAGSIGQFTENRHKPSGHAYKSQEICSPHPGHINAEDGHSLLWINSGFRYCHQAAKIDYESEVNKKTRLEFLNDIQSFKTFYESPLRISNAIIPPLDPSVDSHENIDGEPTSGWAMESYCSGYMFCAYSTVGGRMEDGEGKNELRGKVINFSKREQDLFNYLGDVWVGIDGL</sequence>
<evidence type="ECO:0000313" key="14">
    <source>
        <dbReference type="Proteomes" id="UP000694255"/>
    </source>
</evidence>
<comment type="subcellular location">
    <subcellularLocation>
        <location evidence="1">Golgi apparatus membrane</location>
        <topology evidence="1">Single-pass type II membrane protein</topology>
    </subcellularLocation>
</comment>
<feature type="transmembrane region" description="Helical" evidence="12">
    <location>
        <begin position="12"/>
        <end position="30"/>
    </location>
</feature>
<protein>
    <recommendedName>
        <fullName evidence="15">Alpha-1,3-mannosyltransferase</fullName>
    </recommendedName>
</protein>
<evidence type="ECO:0008006" key="15">
    <source>
        <dbReference type="Google" id="ProtNLM"/>
    </source>
</evidence>
<organism evidence="13 14">
    <name type="scientific">[Candida] subhashii</name>
    <dbReference type="NCBI Taxonomy" id="561895"/>
    <lineage>
        <taxon>Eukaryota</taxon>
        <taxon>Fungi</taxon>
        <taxon>Dikarya</taxon>
        <taxon>Ascomycota</taxon>
        <taxon>Saccharomycotina</taxon>
        <taxon>Pichiomycetes</taxon>
        <taxon>Debaryomycetaceae</taxon>
        <taxon>Spathaspora</taxon>
    </lineage>
</organism>
<evidence type="ECO:0000256" key="11">
    <source>
        <dbReference type="ARBA" id="ARBA00023180"/>
    </source>
</evidence>
<gene>
    <name evidence="13" type="ORF">J8A68_002115</name>
</gene>
<dbReference type="UniPathway" id="UPA00378"/>
<evidence type="ECO:0000256" key="1">
    <source>
        <dbReference type="ARBA" id="ARBA00004323"/>
    </source>
</evidence>
<evidence type="ECO:0000256" key="3">
    <source>
        <dbReference type="ARBA" id="ARBA00009105"/>
    </source>
</evidence>
<dbReference type="PANTHER" id="PTHR31392">
    <property type="entry name" value="ALPHA-1,3-MANNOSYLTRANSFERASE MNN1-RELATED"/>
    <property type="match status" value="1"/>
</dbReference>
<dbReference type="GO" id="GO:0006493">
    <property type="term" value="P:protein O-linked glycosylation"/>
    <property type="evidence" value="ECO:0007669"/>
    <property type="project" value="TreeGrafter"/>
</dbReference>
<dbReference type="InterPro" id="IPR022751">
    <property type="entry name" value="Alpha_mannosyltransferase"/>
</dbReference>
<keyword evidence="8 12" id="KW-1133">Transmembrane helix</keyword>
<dbReference type="PANTHER" id="PTHR31392:SF1">
    <property type="entry name" value="ALPHA-1,3-MANNOSYLTRANSFERASE MNN1-RELATED"/>
    <property type="match status" value="1"/>
</dbReference>
<evidence type="ECO:0000256" key="4">
    <source>
        <dbReference type="ARBA" id="ARBA00022676"/>
    </source>
</evidence>
<keyword evidence="11" id="KW-0325">Glycoprotein</keyword>
<accession>A0A8J5QMT0</accession>
<dbReference type="Proteomes" id="UP000694255">
    <property type="component" value="Unassembled WGS sequence"/>
</dbReference>
<keyword evidence="7" id="KW-0735">Signal-anchor</keyword>
<dbReference type="GO" id="GO:0000033">
    <property type="term" value="F:alpha-1,3-mannosyltransferase activity"/>
    <property type="evidence" value="ECO:0007669"/>
    <property type="project" value="TreeGrafter"/>
</dbReference>
<dbReference type="GO" id="GO:0000139">
    <property type="term" value="C:Golgi membrane"/>
    <property type="evidence" value="ECO:0007669"/>
    <property type="project" value="UniProtKB-SubCell"/>
</dbReference>
<proteinExistence type="inferred from homology"/>
<keyword evidence="5" id="KW-0808">Transferase</keyword>
<evidence type="ECO:0000313" key="13">
    <source>
        <dbReference type="EMBL" id="KAG7664374.1"/>
    </source>
</evidence>
<dbReference type="AlphaFoldDB" id="A0A8J5QMT0"/>
<evidence type="ECO:0000256" key="7">
    <source>
        <dbReference type="ARBA" id="ARBA00022968"/>
    </source>
</evidence>
<dbReference type="Pfam" id="PF11051">
    <property type="entry name" value="Mannosyl_trans3"/>
    <property type="match status" value="1"/>
</dbReference>
<keyword evidence="9" id="KW-0333">Golgi apparatus</keyword>
<keyword evidence="4" id="KW-0328">Glycosyltransferase</keyword>
<evidence type="ECO:0000256" key="9">
    <source>
        <dbReference type="ARBA" id="ARBA00023034"/>
    </source>
</evidence>
<dbReference type="GeneID" id="73468916"/>
<evidence type="ECO:0000256" key="5">
    <source>
        <dbReference type="ARBA" id="ARBA00022679"/>
    </source>
</evidence>
<dbReference type="RefSeq" id="XP_049264606.1">
    <property type="nucleotide sequence ID" value="XM_049405831.1"/>
</dbReference>
<evidence type="ECO:0000256" key="2">
    <source>
        <dbReference type="ARBA" id="ARBA00004922"/>
    </source>
</evidence>
<keyword evidence="10 12" id="KW-0472">Membrane</keyword>
<evidence type="ECO:0000256" key="8">
    <source>
        <dbReference type="ARBA" id="ARBA00022989"/>
    </source>
</evidence>
<comment type="similarity">
    <text evidence="3">Belongs to the MNN1/MNT family.</text>
</comment>
<evidence type="ECO:0000256" key="6">
    <source>
        <dbReference type="ARBA" id="ARBA00022692"/>
    </source>
</evidence>
<dbReference type="OrthoDB" id="430354at2759"/>
<keyword evidence="14" id="KW-1185">Reference proteome</keyword>
<dbReference type="EMBL" id="JAGSYN010000096">
    <property type="protein sequence ID" value="KAG7664374.1"/>
    <property type="molecule type" value="Genomic_DNA"/>
</dbReference>
<keyword evidence="6 12" id="KW-0812">Transmembrane</keyword>
<comment type="caution">
    <text evidence="13">The sequence shown here is derived from an EMBL/GenBank/DDBJ whole genome shotgun (WGS) entry which is preliminary data.</text>
</comment>
<reference evidence="13 14" key="1">
    <citation type="journal article" date="2021" name="DNA Res.">
        <title>Genome analysis of Candida subhashii reveals its hybrid nature and dual mitochondrial genome conformations.</title>
        <authorList>
            <person name="Mixao V."/>
            <person name="Hegedusova E."/>
            <person name="Saus E."/>
            <person name="Pryszcz L.P."/>
            <person name="Cillingova A."/>
            <person name="Nosek J."/>
            <person name="Gabaldon T."/>
        </authorList>
    </citation>
    <scope>NUCLEOTIDE SEQUENCE [LARGE SCALE GENOMIC DNA]</scope>
    <source>
        <strain evidence="13 14">CBS 10753</strain>
    </source>
</reference>
<evidence type="ECO:0000256" key="10">
    <source>
        <dbReference type="ARBA" id="ARBA00023136"/>
    </source>
</evidence>
<name>A0A8J5QMT0_9ASCO</name>
<comment type="pathway">
    <text evidence="2">Protein modification; protein glycosylation.</text>
</comment>
<evidence type="ECO:0000256" key="12">
    <source>
        <dbReference type="SAM" id="Phobius"/>
    </source>
</evidence>